<keyword evidence="5" id="KW-1185">Reference proteome</keyword>
<evidence type="ECO:0000256" key="1">
    <source>
        <dbReference type="ARBA" id="ARBA00009108"/>
    </source>
</evidence>
<comment type="similarity">
    <text evidence="1">Belongs to the UPF0749 family.</text>
</comment>
<name>A0A542ZQD3_9ACTN</name>
<feature type="region of interest" description="Disordered" evidence="3">
    <location>
        <begin position="1"/>
        <end position="40"/>
    </location>
</feature>
<dbReference type="OrthoDB" id="3211287at2"/>
<keyword evidence="2" id="KW-0175">Coiled coil</keyword>
<dbReference type="EMBL" id="VFOR01000001">
    <property type="protein sequence ID" value="TQL62562.1"/>
    <property type="molecule type" value="Genomic_DNA"/>
</dbReference>
<dbReference type="GO" id="GO:0005886">
    <property type="term" value="C:plasma membrane"/>
    <property type="evidence" value="ECO:0007669"/>
    <property type="project" value="TreeGrafter"/>
</dbReference>
<evidence type="ECO:0000256" key="2">
    <source>
        <dbReference type="SAM" id="Coils"/>
    </source>
</evidence>
<dbReference type="PANTHER" id="PTHR37313">
    <property type="entry name" value="UPF0749 PROTEIN RV1825"/>
    <property type="match status" value="1"/>
</dbReference>
<dbReference type="AlphaFoldDB" id="A0A542ZQD3"/>
<protein>
    <submittedName>
        <fullName evidence="4">Uncharacterized protein YlxW (UPF0749 family)</fullName>
    </submittedName>
</protein>
<comment type="caution">
    <text evidence="4">The sequence shown here is derived from an EMBL/GenBank/DDBJ whole genome shotgun (WGS) entry which is preliminary data.</text>
</comment>
<gene>
    <name evidence="4" type="ORF">FB460_0342</name>
</gene>
<dbReference type="InterPro" id="IPR010273">
    <property type="entry name" value="DUF881"/>
</dbReference>
<dbReference type="RefSeq" id="WP_142092387.1">
    <property type="nucleotide sequence ID" value="NZ_BAAAMD010000001.1"/>
</dbReference>
<dbReference type="Pfam" id="PF05949">
    <property type="entry name" value="DUF881"/>
    <property type="match status" value="1"/>
</dbReference>
<reference evidence="4 5" key="1">
    <citation type="submission" date="2019-06" db="EMBL/GenBank/DDBJ databases">
        <title>Sequencing the genomes of 1000 actinobacteria strains.</title>
        <authorList>
            <person name="Klenk H.-P."/>
        </authorList>
    </citation>
    <scope>NUCLEOTIDE SEQUENCE [LARGE SCALE GENOMIC DNA]</scope>
    <source>
        <strain evidence="4 5">DSM 8251</strain>
    </source>
</reference>
<evidence type="ECO:0000313" key="4">
    <source>
        <dbReference type="EMBL" id="TQL62562.1"/>
    </source>
</evidence>
<dbReference type="Proteomes" id="UP000316196">
    <property type="component" value="Unassembled WGS sequence"/>
</dbReference>
<evidence type="ECO:0000256" key="3">
    <source>
        <dbReference type="SAM" id="MobiDB-lite"/>
    </source>
</evidence>
<dbReference type="Gene3D" id="3.30.70.1880">
    <property type="entry name" value="Protein of unknown function DUF881"/>
    <property type="match status" value="1"/>
</dbReference>
<evidence type="ECO:0000313" key="5">
    <source>
        <dbReference type="Proteomes" id="UP000316196"/>
    </source>
</evidence>
<dbReference type="PANTHER" id="PTHR37313:SF2">
    <property type="entry name" value="UPF0749 PROTEIN YLXX"/>
    <property type="match status" value="1"/>
</dbReference>
<accession>A0A542ZQD3</accession>
<organism evidence="4 5">
    <name type="scientific">Propioniferax innocua</name>
    <dbReference type="NCBI Taxonomy" id="1753"/>
    <lineage>
        <taxon>Bacteria</taxon>
        <taxon>Bacillati</taxon>
        <taxon>Actinomycetota</taxon>
        <taxon>Actinomycetes</taxon>
        <taxon>Propionibacteriales</taxon>
        <taxon>Propionibacteriaceae</taxon>
        <taxon>Propioniferax</taxon>
    </lineage>
</organism>
<feature type="coiled-coil region" evidence="2">
    <location>
        <begin position="91"/>
        <end position="125"/>
    </location>
</feature>
<sequence length="280" mass="30465">MPDENTLDEGHVDDQTGRVPKVQPDAEEISGGVTRVSDDPERPGLQRLWYAMWHPGRGQFMIAAMLCVLATMVVMQVRTTNEDQTYANTRREDLVQLLDGLNHESRRLENEIAELERTKAELEYGGDAREVARAEAERREDALAILSGESPAYGPGVRITIKDTNGAVEAQMVLSAVQELRDAGAEAIEINDSIRVVESTWFGGGSGSLVVDDVPLGHTIVIDAIGSPEALSEAVRFRGGVESQVTSTEVGATLMMSEVDDLTVASVYQRQPPEHARPVG</sequence>
<proteinExistence type="inferred from homology"/>